<proteinExistence type="predicted"/>
<dbReference type="KEGG" id="sus:Acid_3940"/>
<gene>
    <name evidence="4" type="ordered locus">Acid_3940</name>
</gene>
<feature type="domain" description="Outer membrane protein beta-barrel" evidence="3">
    <location>
        <begin position="6"/>
        <end position="210"/>
    </location>
</feature>
<dbReference type="AlphaFoldDB" id="Q01ZK8"/>
<evidence type="ECO:0000256" key="1">
    <source>
        <dbReference type="ARBA" id="ARBA00022729"/>
    </source>
</evidence>
<evidence type="ECO:0000313" key="4">
    <source>
        <dbReference type="EMBL" id="ABJ84907.1"/>
    </source>
</evidence>
<dbReference type="HOGENOM" id="CLU_1309432_0_0_0"/>
<dbReference type="OrthoDB" id="129221at2"/>
<evidence type="ECO:0000256" key="2">
    <source>
        <dbReference type="SAM" id="SignalP"/>
    </source>
</evidence>
<dbReference type="InterPro" id="IPR011250">
    <property type="entry name" value="OMP/PagP_B-barrel"/>
</dbReference>
<dbReference type="STRING" id="234267.Acid_3940"/>
<dbReference type="InterPro" id="IPR027385">
    <property type="entry name" value="Beta-barrel_OMP"/>
</dbReference>
<reference evidence="4" key="1">
    <citation type="submission" date="2006-10" db="EMBL/GenBank/DDBJ databases">
        <title>Complete sequence of Solibacter usitatus Ellin6076.</title>
        <authorList>
            <consortium name="US DOE Joint Genome Institute"/>
            <person name="Copeland A."/>
            <person name="Lucas S."/>
            <person name="Lapidus A."/>
            <person name="Barry K."/>
            <person name="Detter J.C."/>
            <person name="Glavina del Rio T."/>
            <person name="Hammon N."/>
            <person name="Israni S."/>
            <person name="Dalin E."/>
            <person name="Tice H."/>
            <person name="Pitluck S."/>
            <person name="Thompson L.S."/>
            <person name="Brettin T."/>
            <person name="Bruce D."/>
            <person name="Han C."/>
            <person name="Tapia R."/>
            <person name="Gilna P."/>
            <person name="Schmutz J."/>
            <person name="Larimer F."/>
            <person name="Land M."/>
            <person name="Hauser L."/>
            <person name="Kyrpides N."/>
            <person name="Mikhailova N."/>
            <person name="Janssen P.H."/>
            <person name="Kuske C.R."/>
            <person name="Richardson P."/>
        </authorList>
    </citation>
    <scope>NUCLEOTIDE SEQUENCE</scope>
    <source>
        <strain evidence="4">Ellin6076</strain>
    </source>
</reference>
<dbReference type="Gene3D" id="2.40.160.20">
    <property type="match status" value="1"/>
</dbReference>
<feature type="signal peptide" evidence="2">
    <location>
        <begin position="1"/>
        <end position="18"/>
    </location>
</feature>
<keyword evidence="1 2" id="KW-0732">Signal</keyword>
<evidence type="ECO:0000259" key="3">
    <source>
        <dbReference type="Pfam" id="PF13505"/>
    </source>
</evidence>
<accession>Q01ZK8</accession>
<dbReference type="Pfam" id="PF13505">
    <property type="entry name" value="OMP_b-brl"/>
    <property type="match status" value="1"/>
</dbReference>
<protein>
    <recommendedName>
        <fullName evidence="3">Outer membrane protein beta-barrel domain-containing protein</fullName>
    </recommendedName>
</protein>
<sequence length="210" mass="22358" precursor="true">MAHKLLLTGIFAACAAMAQNWEVGGGAGYGVYRNATIGGTVGSADAGIRNAYSVTGVVGEDLFEHFSGEVRYIYHAGSTFLQSGPAQGSVTGGSHTFTYDALLHLEPRKSRLRLFAAFGAGAKYYTTSGSTPKPQPVPAIAGLTTQSQWEPAFDFGGGVKYRVTDHLVVRGDLRDYISFFPDRLIAPVGNAKQTGVLQQFTPMFGVGYTF</sequence>
<dbReference type="EMBL" id="CP000473">
    <property type="protein sequence ID" value="ABJ84907.1"/>
    <property type="molecule type" value="Genomic_DNA"/>
</dbReference>
<dbReference type="SUPFAM" id="SSF56925">
    <property type="entry name" value="OMPA-like"/>
    <property type="match status" value="1"/>
</dbReference>
<name>Q01ZK8_SOLUE</name>
<dbReference type="InParanoid" id="Q01ZK8"/>
<organism evidence="4">
    <name type="scientific">Solibacter usitatus (strain Ellin6076)</name>
    <dbReference type="NCBI Taxonomy" id="234267"/>
    <lineage>
        <taxon>Bacteria</taxon>
        <taxon>Pseudomonadati</taxon>
        <taxon>Acidobacteriota</taxon>
        <taxon>Terriglobia</taxon>
        <taxon>Bryobacterales</taxon>
        <taxon>Solibacteraceae</taxon>
        <taxon>Candidatus Solibacter</taxon>
    </lineage>
</organism>
<feature type="chain" id="PRO_5004163004" description="Outer membrane protein beta-barrel domain-containing protein" evidence="2">
    <location>
        <begin position="19"/>
        <end position="210"/>
    </location>
</feature>